<dbReference type="EMBL" id="MGGI01000016">
    <property type="protein sequence ID" value="OGM26139.1"/>
    <property type="molecule type" value="Genomic_DNA"/>
</dbReference>
<accession>A0A1F7YGZ8</accession>
<gene>
    <name evidence="2" type="ORF">A2627_03810</name>
</gene>
<name>A0A1F7YGZ8_9BACT</name>
<dbReference type="Proteomes" id="UP000178851">
    <property type="component" value="Unassembled WGS sequence"/>
</dbReference>
<evidence type="ECO:0000313" key="3">
    <source>
        <dbReference type="Proteomes" id="UP000178851"/>
    </source>
</evidence>
<evidence type="ECO:0000313" key="2">
    <source>
        <dbReference type="EMBL" id="OGM26139.1"/>
    </source>
</evidence>
<protein>
    <submittedName>
        <fullName evidence="2">Uncharacterized protein</fullName>
    </submittedName>
</protein>
<comment type="caution">
    <text evidence="2">The sequence shown here is derived from an EMBL/GenBank/DDBJ whole genome shotgun (WGS) entry which is preliminary data.</text>
</comment>
<dbReference type="AlphaFoldDB" id="A0A1F7YGZ8"/>
<organism evidence="2 3">
    <name type="scientific">Candidatus Woesebacteria bacterium RIFCSPHIGHO2_01_FULL_39_28</name>
    <dbReference type="NCBI Taxonomy" id="1802496"/>
    <lineage>
        <taxon>Bacteria</taxon>
        <taxon>Candidatus Woeseibacteriota</taxon>
    </lineage>
</organism>
<proteinExistence type="predicted"/>
<sequence length="69" mass="7665">MERAEGEKTILAVYKCIHPLTENPVLGILNKLFPNTEVTHELRFRAGEDIPPSITCPDGHGTSNLKYTS</sequence>
<evidence type="ECO:0000256" key="1">
    <source>
        <dbReference type="SAM" id="MobiDB-lite"/>
    </source>
</evidence>
<feature type="region of interest" description="Disordered" evidence="1">
    <location>
        <begin position="50"/>
        <end position="69"/>
    </location>
</feature>
<reference evidence="2 3" key="1">
    <citation type="journal article" date="2016" name="Nat. Commun.">
        <title>Thousands of microbial genomes shed light on interconnected biogeochemical processes in an aquifer system.</title>
        <authorList>
            <person name="Anantharaman K."/>
            <person name="Brown C.T."/>
            <person name="Hug L.A."/>
            <person name="Sharon I."/>
            <person name="Castelle C.J."/>
            <person name="Probst A.J."/>
            <person name="Thomas B.C."/>
            <person name="Singh A."/>
            <person name="Wilkins M.J."/>
            <person name="Karaoz U."/>
            <person name="Brodie E.L."/>
            <person name="Williams K.H."/>
            <person name="Hubbard S.S."/>
            <person name="Banfield J.F."/>
        </authorList>
    </citation>
    <scope>NUCLEOTIDE SEQUENCE [LARGE SCALE GENOMIC DNA]</scope>
</reference>